<dbReference type="SUPFAM" id="SSF103473">
    <property type="entry name" value="MFS general substrate transporter"/>
    <property type="match status" value="1"/>
</dbReference>
<dbReference type="OrthoDB" id="10021397at2759"/>
<reference evidence="7 8" key="1">
    <citation type="journal article" date="2012" name="PLoS Pathog.">
        <title>Diverse lifestyles and strategies of plant pathogenesis encoded in the genomes of eighteen Dothideomycetes fungi.</title>
        <authorList>
            <person name="Ohm R.A."/>
            <person name="Feau N."/>
            <person name="Henrissat B."/>
            <person name="Schoch C.L."/>
            <person name="Horwitz B.A."/>
            <person name="Barry K.W."/>
            <person name="Condon B.J."/>
            <person name="Copeland A.C."/>
            <person name="Dhillon B."/>
            <person name="Glaser F."/>
            <person name="Hesse C.N."/>
            <person name="Kosti I."/>
            <person name="LaButti K."/>
            <person name="Lindquist E.A."/>
            <person name="Lucas S."/>
            <person name="Salamov A.A."/>
            <person name="Bradshaw R.E."/>
            <person name="Ciuffetti L."/>
            <person name="Hamelin R.C."/>
            <person name="Kema G.H.J."/>
            <person name="Lawrence C."/>
            <person name="Scott J.A."/>
            <person name="Spatafora J.W."/>
            <person name="Turgeon B.G."/>
            <person name="de Wit P.J.G.M."/>
            <person name="Zhong S."/>
            <person name="Goodwin S.B."/>
            <person name="Grigoriev I.V."/>
        </authorList>
    </citation>
    <scope>NUCLEOTIDE SEQUENCE [LARGE SCALE GENOMIC DNA]</scope>
    <source>
        <strain evidence="8">28A</strain>
    </source>
</reference>
<dbReference type="PROSITE" id="PS50850">
    <property type="entry name" value="MFS"/>
    <property type="match status" value="1"/>
</dbReference>
<gene>
    <name evidence="7" type="ORF">SETTUDRAFT_92157</name>
</gene>
<keyword evidence="2 5" id="KW-0812">Transmembrane</keyword>
<feature type="transmembrane region" description="Helical" evidence="5">
    <location>
        <begin position="24"/>
        <end position="50"/>
    </location>
</feature>
<organism evidence="7 8">
    <name type="scientific">Exserohilum turcicum (strain 28A)</name>
    <name type="common">Northern leaf blight fungus</name>
    <name type="synonym">Setosphaeria turcica</name>
    <dbReference type="NCBI Taxonomy" id="671987"/>
    <lineage>
        <taxon>Eukaryota</taxon>
        <taxon>Fungi</taxon>
        <taxon>Dikarya</taxon>
        <taxon>Ascomycota</taxon>
        <taxon>Pezizomycotina</taxon>
        <taxon>Dothideomycetes</taxon>
        <taxon>Pleosporomycetidae</taxon>
        <taxon>Pleosporales</taxon>
        <taxon>Pleosporineae</taxon>
        <taxon>Pleosporaceae</taxon>
        <taxon>Exserohilum</taxon>
    </lineage>
</organism>
<feature type="transmembrane region" description="Helical" evidence="5">
    <location>
        <begin position="92"/>
        <end position="111"/>
    </location>
</feature>
<dbReference type="Proteomes" id="UP000016935">
    <property type="component" value="Unassembled WGS sequence"/>
</dbReference>
<dbReference type="PANTHER" id="PTHR23501:SF201">
    <property type="entry name" value="MFS AFLATOXIN EFFLUX PUMP"/>
    <property type="match status" value="1"/>
</dbReference>
<feature type="transmembrane region" description="Helical" evidence="5">
    <location>
        <begin position="491"/>
        <end position="509"/>
    </location>
</feature>
<dbReference type="GeneID" id="19405957"/>
<dbReference type="eggNOG" id="KOG0254">
    <property type="taxonomic scope" value="Eukaryota"/>
</dbReference>
<dbReference type="InterPro" id="IPR020846">
    <property type="entry name" value="MFS_dom"/>
</dbReference>
<feature type="transmembrane region" description="Helical" evidence="5">
    <location>
        <begin position="181"/>
        <end position="201"/>
    </location>
</feature>
<dbReference type="PANTHER" id="PTHR23501">
    <property type="entry name" value="MAJOR FACILITATOR SUPERFAMILY"/>
    <property type="match status" value="1"/>
</dbReference>
<dbReference type="InterPro" id="IPR011701">
    <property type="entry name" value="MFS"/>
</dbReference>
<dbReference type="Gene3D" id="1.20.1250.20">
    <property type="entry name" value="MFS general substrate transporter like domains"/>
    <property type="match status" value="2"/>
</dbReference>
<feature type="transmembrane region" description="Helical" evidence="5">
    <location>
        <begin position="117"/>
        <end position="142"/>
    </location>
</feature>
<feature type="transmembrane region" description="Helical" evidence="5">
    <location>
        <begin position="327"/>
        <end position="347"/>
    </location>
</feature>
<dbReference type="RefSeq" id="XP_008028616.1">
    <property type="nucleotide sequence ID" value="XM_008030425.1"/>
</dbReference>
<evidence type="ECO:0000256" key="3">
    <source>
        <dbReference type="ARBA" id="ARBA00022989"/>
    </source>
</evidence>
<sequence length="556" mass="59457">MSKPSDSNEQADAEKDFKSKSFQFWLIMISIYFCFILVALDRMIVATAIPAITNTFGSISDIGWYGSGYMLTCAIFNPLYGKLYQLYDTKRTFLIAIFIFEVGSAICGAAPTSTTLIVGRAIAGIGAAGITCGSIMSVIPLIPLPKRPLFISFFGLAFGVASVLGPFLGGTFTDNALGWRWCFYINLPIGGVTFAVIFFFLQLESSPKTDLSIWAQIKRLDPIGLLFFIPSMVSLILALQWGGTTDPWSAPKIIGLLITFAVTFVAFLVVEFKMPETAMAPARVVLNRSVGGAMFFVFVMTGGSMNAIYYLAIWFQAAQGQTAMEAGVRTIPLVLCLVLTGIVAGACTQKIGYCNPAMFVSPILSAIASGLLSTLVPHSSASKWIGYQVFYGIGLGCGLQTANLVPQVVLPPSDISLGMALMFFVQQQGGAIFLAVGQSVFSQELVKQLSGIAGLDTQAVIHTGATELRKTVPANDIGTVINAYSYSLTRVFLVVAGLSSCMILGTLLVEWRSIKKADPPAKDEDVEKDCSTKSAGSIVTAGSVKTTSVVEKQSCK</sequence>
<keyword evidence="3 5" id="KW-1133">Transmembrane helix</keyword>
<feature type="transmembrane region" description="Helical" evidence="5">
    <location>
        <begin position="222"/>
        <end position="241"/>
    </location>
</feature>
<dbReference type="GO" id="GO:0005886">
    <property type="term" value="C:plasma membrane"/>
    <property type="evidence" value="ECO:0007669"/>
    <property type="project" value="TreeGrafter"/>
</dbReference>
<dbReference type="HOGENOM" id="CLU_000960_22_1_1"/>
<proteinExistence type="predicted"/>
<feature type="transmembrane region" description="Helical" evidence="5">
    <location>
        <begin position="293"/>
        <end position="315"/>
    </location>
</feature>
<dbReference type="GO" id="GO:0022857">
    <property type="term" value="F:transmembrane transporter activity"/>
    <property type="evidence" value="ECO:0007669"/>
    <property type="project" value="InterPro"/>
</dbReference>
<feature type="transmembrane region" description="Helical" evidence="5">
    <location>
        <begin position="417"/>
        <end position="441"/>
    </location>
</feature>
<evidence type="ECO:0000256" key="5">
    <source>
        <dbReference type="SAM" id="Phobius"/>
    </source>
</evidence>
<dbReference type="InterPro" id="IPR036259">
    <property type="entry name" value="MFS_trans_sf"/>
</dbReference>
<dbReference type="Pfam" id="PF07690">
    <property type="entry name" value="MFS_1"/>
    <property type="match status" value="1"/>
</dbReference>
<reference evidence="7 8" key="2">
    <citation type="journal article" date="2013" name="PLoS Genet.">
        <title>Comparative genome structure, secondary metabolite, and effector coding capacity across Cochliobolus pathogens.</title>
        <authorList>
            <person name="Condon B.J."/>
            <person name="Leng Y."/>
            <person name="Wu D."/>
            <person name="Bushley K.E."/>
            <person name="Ohm R.A."/>
            <person name="Otillar R."/>
            <person name="Martin J."/>
            <person name="Schackwitz W."/>
            <person name="Grimwood J."/>
            <person name="MohdZainudin N."/>
            <person name="Xue C."/>
            <person name="Wang R."/>
            <person name="Manning V.A."/>
            <person name="Dhillon B."/>
            <person name="Tu Z.J."/>
            <person name="Steffenson B.J."/>
            <person name="Salamov A."/>
            <person name="Sun H."/>
            <person name="Lowry S."/>
            <person name="LaButti K."/>
            <person name="Han J."/>
            <person name="Copeland A."/>
            <person name="Lindquist E."/>
            <person name="Barry K."/>
            <person name="Schmutz J."/>
            <person name="Baker S.E."/>
            <person name="Ciuffetti L.M."/>
            <person name="Grigoriev I.V."/>
            <person name="Zhong S."/>
            <person name="Turgeon B.G."/>
        </authorList>
    </citation>
    <scope>NUCLEOTIDE SEQUENCE [LARGE SCALE GENOMIC DNA]</scope>
    <source>
        <strain evidence="8">28A</strain>
    </source>
</reference>
<feature type="domain" description="Major facilitator superfamily (MFS) profile" evidence="6">
    <location>
        <begin position="27"/>
        <end position="514"/>
    </location>
</feature>
<evidence type="ECO:0000256" key="1">
    <source>
        <dbReference type="ARBA" id="ARBA00004141"/>
    </source>
</evidence>
<dbReference type="FunFam" id="1.20.1250.20:FF:000196">
    <property type="entry name" value="MFS toxin efflux pump (AflT)"/>
    <property type="match status" value="1"/>
</dbReference>
<keyword evidence="4 5" id="KW-0472">Membrane</keyword>
<evidence type="ECO:0000256" key="2">
    <source>
        <dbReference type="ARBA" id="ARBA00022692"/>
    </source>
</evidence>
<dbReference type="EMBL" id="KB908814">
    <property type="protein sequence ID" value="EOA84273.1"/>
    <property type="molecule type" value="Genomic_DNA"/>
</dbReference>
<protein>
    <recommendedName>
        <fullName evidence="6">Major facilitator superfamily (MFS) profile domain-containing protein</fullName>
    </recommendedName>
</protein>
<evidence type="ECO:0000259" key="6">
    <source>
        <dbReference type="PROSITE" id="PS50850"/>
    </source>
</evidence>
<feature type="transmembrane region" description="Helical" evidence="5">
    <location>
        <begin position="384"/>
        <end position="405"/>
    </location>
</feature>
<dbReference type="CDD" id="cd17502">
    <property type="entry name" value="MFS_Azr1_MDR_like"/>
    <property type="match status" value="1"/>
</dbReference>
<evidence type="ECO:0000313" key="8">
    <source>
        <dbReference type="Proteomes" id="UP000016935"/>
    </source>
</evidence>
<accession>R0JT67</accession>
<feature type="transmembrane region" description="Helical" evidence="5">
    <location>
        <begin position="149"/>
        <end position="169"/>
    </location>
</feature>
<name>R0JT67_EXST2</name>
<evidence type="ECO:0000256" key="4">
    <source>
        <dbReference type="ARBA" id="ARBA00023136"/>
    </source>
</evidence>
<evidence type="ECO:0000313" key="7">
    <source>
        <dbReference type="EMBL" id="EOA84273.1"/>
    </source>
</evidence>
<feature type="transmembrane region" description="Helical" evidence="5">
    <location>
        <begin position="359"/>
        <end position="378"/>
    </location>
</feature>
<comment type="subcellular location">
    <subcellularLocation>
        <location evidence="1">Membrane</location>
        <topology evidence="1">Multi-pass membrane protein</topology>
    </subcellularLocation>
</comment>
<dbReference type="AlphaFoldDB" id="R0JT67"/>
<dbReference type="FunFam" id="1.20.1720.10:FF:000012">
    <property type="entry name" value="MFS toxin efflux pump (AflT)"/>
    <property type="match status" value="1"/>
</dbReference>
<feature type="transmembrane region" description="Helical" evidence="5">
    <location>
        <begin position="62"/>
        <end position="80"/>
    </location>
</feature>
<keyword evidence="8" id="KW-1185">Reference proteome</keyword>
<feature type="transmembrane region" description="Helical" evidence="5">
    <location>
        <begin position="253"/>
        <end position="272"/>
    </location>
</feature>